<evidence type="ECO:0000313" key="2">
    <source>
        <dbReference type="EMBL" id="HCL02421.1"/>
    </source>
</evidence>
<protein>
    <submittedName>
        <fullName evidence="2">DUF4180 domain-containing protein</fullName>
    </submittedName>
</protein>
<organism evidence="2 3">
    <name type="scientific">Lachnoclostridium phytofermentans</name>
    <dbReference type="NCBI Taxonomy" id="66219"/>
    <lineage>
        <taxon>Bacteria</taxon>
        <taxon>Bacillati</taxon>
        <taxon>Bacillota</taxon>
        <taxon>Clostridia</taxon>
        <taxon>Lachnospirales</taxon>
        <taxon>Lachnospiraceae</taxon>
    </lineage>
</organism>
<accession>A0A3D2X5K6</accession>
<dbReference type="AlphaFoldDB" id="A0A3D2X5K6"/>
<sequence length="121" mass="13629">MDIKTIIKNNIPIALINSEDQLITDVQSALDLIMTVNYETGSNRIVLNKATITEDFFKLSTCLAGEILQKFINYDVKVAIVGDFSIYTSKPLKDLMYESNHGKDVFFVSTEDEAIERLTSD</sequence>
<gene>
    <name evidence="2" type="ORF">DHW61_08400</name>
</gene>
<proteinExistence type="predicted"/>
<feature type="domain" description="DUF4180" evidence="1">
    <location>
        <begin position="9"/>
        <end position="118"/>
    </location>
</feature>
<dbReference type="Pfam" id="PF13788">
    <property type="entry name" value="DUF4180"/>
    <property type="match status" value="1"/>
</dbReference>
<dbReference type="EMBL" id="DPVV01000275">
    <property type="protein sequence ID" value="HCL02421.1"/>
    <property type="molecule type" value="Genomic_DNA"/>
</dbReference>
<name>A0A3D2X5K6_9FIRM</name>
<evidence type="ECO:0000313" key="3">
    <source>
        <dbReference type="Proteomes" id="UP000262969"/>
    </source>
</evidence>
<evidence type="ECO:0000259" key="1">
    <source>
        <dbReference type="Pfam" id="PF13788"/>
    </source>
</evidence>
<comment type="caution">
    <text evidence="2">The sequence shown here is derived from an EMBL/GenBank/DDBJ whole genome shotgun (WGS) entry which is preliminary data.</text>
</comment>
<reference evidence="2 3" key="1">
    <citation type="journal article" date="2018" name="Nat. Biotechnol.">
        <title>A standardized bacterial taxonomy based on genome phylogeny substantially revises the tree of life.</title>
        <authorList>
            <person name="Parks D.H."/>
            <person name="Chuvochina M."/>
            <person name="Waite D.W."/>
            <person name="Rinke C."/>
            <person name="Skarshewski A."/>
            <person name="Chaumeil P.A."/>
            <person name="Hugenholtz P."/>
        </authorList>
    </citation>
    <scope>NUCLEOTIDE SEQUENCE [LARGE SCALE GENOMIC DNA]</scope>
    <source>
        <strain evidence="2">UBA11728</strain>
    </source>
</reference>
<dbReference type="Proteomes" id="UP000262969">
    <property type="component" value="Unassembled WGS sequence"/>
</dbReference>
<dbReference type="InterPro" id="IPR025438">
    <property type="entry name" value="DUF4180"/>
</dbReference>